<dbReference type="Proteomes" id="UP000236594">
    <property type="component" value="Unassembled WGS sequence"/>
</dbReference>
<dbReference type="OrthoDB" id="1270881at2"/>
<evidence type="ECO:0000313" key="1">
    <source>
        <dbReference type="EMBL" id="PWN72044.1"/>
    </source>
</evidence>
<reference evidence="1 2" key="1">
    <citation type="submission" date="2018-04" db="EMBL/GenBank/DDBJ databases">
        <title>Draft Genome Sequence of Phosphate-Solubilizing Chryseobacterium sp. ISE14 that is a Biocontrol and Plant Growth-Promoting Rhizobacterium Isolated from Cucumber.</title>
        <authorList>
            <person name="Jeong J.-J."/>
            <person name="Sang M.K."/>
            <person name="Choi I.-G."/>
            <person name="Kim K.D."/>
        </authorList>
    </citation>
    <scope>NUCLEOTIDE SEQUENCE [LARGE SCALE GENOMIC DNA]</scope>
    <source>
        <strain evidence="1 2">ISE14</strain>
    </source>
</reference>
<dbReference type="RefSeq" id="WP_109710944.1">
    <property type="nucleotide sequence ID" value="NZ_PPED02000001.1"/>
</dbReference>
<keyword evidence="2" id="KW-1185">Reference proteome</keyword>
<name>A0A316XER3_9FLAO</name>
<proteinExistence type="predicted"/>
<protein>
    <submittedName>
        <fullName evidence="1">Uncharacterized protein</fullName>
    </submittedName>
</protein>
<comment type="caution">
    <text evidence="1">The sequence shown here is derived from an EMBL/GenBank/DDBJ whole genome shotgun (WGS) entry which is preliminary data.</text>
</comment>
<gene>
    <name evidence="1" type="ORF">C1631_005380</name>
</gene>
<sequence length="136" mass="15400">MKKVILAAALFSFTFFYSQKNQNYLVISYGSSCCGPPSEKPVISYLKEFKTKNHLKRLEILQQSGLGREGEFKLYVGTDSLTDNQKRRLTRGLMAAVSNQNNSRKQKSDGTVFFDSATTVQQQDLVNAKNLTIYKK</sequence>
<dbReference type="EMBL" id="PPED02000001">
    <property type="protein sequence ID" value="PWN72044.1"/>
    <property type="molecule type" value="Genomic_DNA"/>
</dbReference>
<accession>A0A316XER3</accession>
<evidence type="ECO:0000313" key="2">
    <source>
        <dbReference type="Proteomes" id="UP000236594"/>
    </source>
</evidence>
<organism evidence="1 2">
    <name type="scientific">Chryseobacterium phosphatilyticum</name>
    <dbReference type="NCBI Taxonomy" id="475075"/>
    <lineage>
        <taxon>Bacteria</taxon>
        <taxon>Pseudomonadati</taxon>
        <taxon>Bacteroidota</taxon>
        <taxon>Flavobacteriia</taxon>
        <taxon>Flavobacteriales</taxon>
        <taxon>Weeksellaceae</taxon>
        <taxon>Chryseobacterium group</taxon>
        <taxon>Chryseobacterium</taxon>
    </lineage>
</organism>
<dbReference type="AlphaFoldDB" id="A0A316XER3"/>